<dbReference type="InterPro" id="IPR043502">
    <property type="entry name" value="DNA/RNA_pol_sf"/>
</dbReference>
<dbReference type="OMA" id="PYHENII"/>
<dbReference type="Pfam" id="PF05380">
    <property type="entry name" value="Peptidase_A17"/>
    <property type="match status" value="1"/>
</dbReference>
<organism evidence="1 2">
    <name type="scientific">Strigamia maritima</name>
    <name type="common">European centipede</name>
    <name type="synonym">Geophilus maritimus</name>
    <dbReference type="NCBI Taxonomy" id="126957"/>
    <lineage>
        <taxon>Eukaryota</taxon>
        <taxon>Metazoa</taxon>
        <taxon>Ecdysozoa</taxon>
        <taxon>Arthropoda</taxon>
        <taxon>Myriapoda</taxon>
        <taxon>Chilopoda</taxon>
        <taxon>Pleurostigmophora</taxon>
        <taxon>Geophilomorpha</taxon>
        <taxon>Linotaeniidae</taxon>
        <taxon>Strigamia</taxon>
    </lineage>
</organism>
<proteinExistence type="predicted"/>
<reference evidence="1" key="2">
    <citation type="submission" date="2015-02" db="UniProtKB">
        <authorList>
            <consortium name="EnsemblMetazoa"/>
        </authorList>
    </citation>
    <scope>IDENTIFICATION</scope>
</reference>
<name>T1II65_STRMM</name>
<protein>
    <recommendedName>
        <fullName evidence="3">Peptidase A2 domain-containing protein</fullName>
    </recommendedName>
</protein>
<dbReference type="Proteomes" id="UP000014500">
    <property type="component" value="Unassembled WGS sequence"/>
</dbReference>
<dbReference type="GO" id="GO:0071897">
    <property type="term" value="P:DNA biosynthetic process"/>
    <property type="evidence" value="ECO:0007669"/>
    <property type="project" value="UniProtKB-ARBA"/>
</dbReference>
<dbReference type="EnsemblMetazoa" id="SMAR000557-RA">
    <property type="protein sequence ID" value="SMAR000557-PA"/>
    <property type="gene ID" value="SMAR000557"/>
</dbReference>
<evidence type="ECO:0000313" key="1">
    <source>
        <dbReference type="EnsemblMetazoa" id="SMAR000557-PA"/>
    </source>
</evidence>
<dbReference type="eggNOG" id="KOG0017">
    <property type="taxonomic scope" value="Eukaryota"/>
</dbReference>
<evidence type="ECO:0008006" key="3">
    <source>
        <dbReference type="Google" id="ProtNLM"/>
    </source>
</evidence>
<sequence length="828" mass="93388">MTDEESFHRYYEEMEAEQTREVGENTLVAHDIMGVSNITPLPHVERIPSSKLMTCQGYLIHPDTGIDHPVNIMLDPGASVSLISERAACILGLRASGAAETAFSGVGGKTSEFKLHKIYTFKVKSSIKDSGSIQIMAYEHSDPLTGPEREFELSSKDRQYIKKHRLESGLLVDSDRPPDVLIGLDESLDCMSTGQKPIILPSGMKLQPTIFGFIRSGAVKVKSATDSMQCLLPETIRMMHETSPWDPHSVVSKRRRIPSGTMNCDLVNQVARTEDARNKLTMENLSRFLSADLAHTELERDLSDEEVRQHFKETVQYEEGKGYTVRWARKPGIENLPSNLHIAFQRLLHHKALWNQSVRSTVQEAFRARPRVAVGDVEKAFHTVKLNHKDRDLCRFLWFKEGAPTSADNPYHENIIHIRFVVVPFGVNQSPFLLNSVIAHHMEKKVEELKSRRRQADGSFDEETTRIIQLCRDIMRNLYVDNVCFGTSETSNLSKDMVTAKALFKEMEMNLRQFLTSDPATNRTIPPNDRAGGEEGSIKIHCETSVDSKRRYVSEITKIFDPCGWYSPITLPLKRVMQKLCSGTANKDWNRKLTEEEMKEASECLRAANGFRFSMPRYTGPSMMNNINGSLVVFCDSSDLAYAGVVYMLADRGEIILAKSRLLPLTKPGSKKTVTTPQGELRAVVLGLNLLLTSLKALVNYGAPTGIHRLICLTDSMITYHRIMSRRTETMRQMSLFVRNRLLEINRLEDEILSIPVLKGNPLEKDPGEKRCIEFSYVPTAQNPSDLATRGTTANELEDLNQELGQFWWTGSNNPQGLMETIASFPST</sequence>
<dbReference type="Gene3D" id="2.40.70.10">
    <property type="entry name" value="Acid Proteases"/>
    <property type="match status" value="1"/>
</dbReference>
<dbReference type="PhylomeDB" id="T1II65"/>
<accession>T1II65</accession>
<dbReference type="STRING" id="126957.T1II65"/>
<keyword evidence="2" id="KW-1185">Reference proteome</keyword>
<reference evidence="2" key="1">
    <citation type="submission" date="2011-05" db="EMBL/GenBank/DDBJ databases">
        <authorList>
            <person name="Richards S.R."/>
            <person name="Qu J."/>
            <person name="Jiang H."/>
            <person name="Jhangiani S.N."/>
            <person name="Agravi P."/>
            <person name="Goodspeed R."/>
            <person name="Gross S."/>
            <person name="Mandapat C."/>
            <person name="Jackson L."/>
            <person name="Mathew T."/>
            <person name="Pu L."/>
            <person name="Thornton R."/>
            <person name="Saada N."/>
            <person name="Wilczek-Boney K.B."/>
            <person name="Lee S."/>
            <person name="Kovar C."/>
            <person name="Wu Y."/>
            <person name="Scherer S.E."/>
            <person name="Worley K.C."/>
            <person name="Muzny D.M."/>
            <person name="Gibbs R."/>
        </authorList>
    </citation>
    <scope>NUCLEOTIDE SEQUENCE</scope>
    <source>
        <strain evidence="2">Brora</strain>
    </source>
</reference>
<dbReference type="InterPro" id="IPR008042">
    <property type="entry name" value="Retrotrans_Pao"/>
</dbReference>
<dbReference type="Pfam" id="PF13650">
    <property type="entry name" value="Asp_protease_2"/>
    <property type="match status" value="1"/>
</dbReference>
<dbReference type="PANTHER" id="PTHR47331">
    <property type="entry name" value="PHD-TYPE DOMAIN-CONTAINING PROTEIN"/>
    <property type="match status" value="1"/>
</dbReference>
<dbReference type="AlphaFoldDB" id="T1II65"/>
<dbReference type="InterPro" id="IPR021109">
    <property type="entry name" value="Peptidase_aspartic_dom_sf"/>
</dbReference>
<dbReference type="SUPFAM" id="SSF56672">
    <property type="entry name" value="DNA/RNA polymerases"/>
    <property type="match status" value="1"/>
</dbReference>
<dbReference type="EMBL" id="JH430141">
    <property type="status" value="NOT_ANNOTATED_CDS"/>
    <property type="molecule type" value="Genomic_DNA"/>
</dbReference>
<evidence type="ECO:0000313" key="2">
    <source>
        <dbReference type="Proteomes" id="UP000014500"/>
    </source>
</evidence>
<dbReference type="HOGENOM" id="CLU_342349_0_0_1"/>